<dbReference type="InterPro" id="IPR013108">
    <property type="entry name" value="Amidohydro_3"/>
</dbReference>
<evidence type="ECO:0000313" key="2">
    <source>
        <dbReference type="EMBL" id="SBW08606.1"/>
    </source>
</evidence>
<dbReference type="EMBL" id="FLUQ01000004">
    <property type="protein sequence ID" value="SBW08606.1"/>
    <property type="molecule type" value="Genomic_DNA"/>
</dbReference>
<dbReference type="PANTHER" id="PTHR42717:SF1">
    <property type="entry name" value="IMIDAZOLONEPROPIONASE AND RELATED AMIDOHYDROLASES"/>
    <property type="match status" value="1"/>
</dbReference>
<proteinExistence type="predicted"/>
<dbReference type="AlphaFoldDB" id="A0A212KAA7"/>
<dbReference type="PANTHER" id="PTHR42717">
    <property type="entry name" value="DIHYDROOROTASE-RELATED"/>
    <property type="match status" value="1"/>
</dbReference>
<gene>
    <name evidence="2" type="ORF">KL86DPRO_40140</name>
</gene>
<dbReference type="Gene3D" id="3.20.20.140">
    <property type="entry name" value="Metal-dependent hydrolases"/>
    <property type="match status" value="1"/>
</dbReference>
<organism evidence="2">
    <name type="scientific">uncultured delta proteobacterium</name>
    <dbReference type="NCBI Taxonomy" id="34034"/>
    <lineage>
        <taxon>Bacteria</taxon>
        <taxon>Deltaproteobacteria</taxon>
        <taxon>environmental samples</taxon>
    </lineage>
</organism>
<dbReference type="InterPro" id="IPR020043">
    <property type="entry name" value="Deacetylase_Atu3266-like"/>
</dbReference>
<sequence>MMHDILVKNGLVIDPLFGSAPVKRDIYIKDGVFAADGGGGKARRTIDAGGCYVSPGFIDAHGHYYKGGSELGGNADIISPPNCVTTVIDAGSAGI</sequence>
<keyword evidence="2" id="KW-0378">Hydrolase</keyword>
<dbReference type="Gene3D" id="2.30.40.10">
    <property type="entry name" value="Urease, subunit C, domain 1"/>
    <property type="match status" value="1"/>
</dbReference>
<dbReference type="SUPFAM" id="SSF51338">
    <property type="entry name" value="Composite domain of metallo-dependent hydrolases"/>
    <property type="match status" value="1"/>
</dbReference>
<protein>
    <submittedName>
        <fullName evidence="2">Amidohydrolase 3</fullName>
    </submittedName>
</protein>
<evidence type="ECO:0000259" key="1">
    <source>
        <dbReference type="Pfam" id="PF07969"/>
    </source>
</evidence>
<feature type="domain" description="Amidohydrolase 3" evidence="1">
    <location>
        <begin position="44"/>
        <end position="76"/>
    </location>
</feature>
<dbReference type="GO" id="GO:0019213">
    <property type="term" value="F:deacetylase activity"/>
    <property type="evidence" value="ECO:0007669"/>
    <property type="project" value="InterPro"/>
</dbReference>
<reference evidence="2" key="1">
    <citation type="submission" date="2016-04" db="EMBL/GenBank/DDBJ databases">
        <authorList>
            <person name="Evans L.H."/>
            <person name="Alamgir A."/>
            <person name="Owens N."/>
            <person name="Weber N.D."/>
            <person name="Virtaneva K."/>
            <person name="Barbian K."/>
            <person name="Babar A."/>
            <person name="Rosenke K."/>
        </authorList>
    </citation>
    <scope>NUCLEOTIDE SEQUENCE</scope>
    <source>
        <strain evidence="2">86</strain>
    </source>
</reference>
<name>A0A212KAA7_9DELT</name>
<dbReference type="Pfam" id="PF07969">
    <property type="entry name" value="Amidohydro_3"/>
    <property type="match status" value="1"/>
</dbReference>
<dbReference type="InterPro" id="IPR011059">
    <property type="entry name" value="Metal-dep_hydrolase_composite"/>
</dbReference>
<dbReference type="GO" id="GO:0016810">
    <property type="term" value="F:hydrolase activity, acting on carbon-nitrogen (but not peptide) bonds"/>
    <property type="evidence" value="ECO:0007669"/>
    <property type="project" value="InterPro"/>
</dbReference>
<accession>A0A212KAA7</accession>